<dbReference type="InterPro" id="IPR001584">
    <property type="entry name" value="Integrase_cat-core"/>
</dbReference>
<gene>
    <name evidence="4" type="ORF">NQ317_015292</name>
</gene>
<dbReference type="PANTHER" id="PTHR37984:SF5">
    <property type="entry name" value="PROTEIN NYNRIN-LIKE"/>
    <property type="match status" value="1"/>
</dbReference>
<accession>A0ABQ9IVD2</accession>
<evidence type="ECO:0000256" key="1">
    <source>
        <dbReference type="ARBA" id="ARBA00012493"/>
    </source>
</evidence>
<dbReference type="EC" id="2.7.7.49" evidence="1"/>
<dbReference type="Gene3D" id="3.30.420.10">
    <property type="entry name" value="Ribonuclease H-like superfamily/Ribonuclease H"/>
    <property type="match status" value="1"/>
</dbReference>
<dbReference type="Pfam" id="PF17921">
    <property type="entry name" value="Integrase_H2C2"/>
    <property type="match status" value="1"/>
</dbReference>
<dbReference type="InterPro" id="IPR012337">
    <property type="entry name" value="RNaseH-like_sf"/>
</dbReference>
<dbReference type="PROSITE" id="PS50994">
    <property type="entry name" value="INTEGRASE"/>
    <property type="match status" value="1"/>
</dbReference>
<sequence>GKRQQGRERIQRAASRPGPTITASTTLPSPLATSEEGDYGLSNLGGRVILRGGADGQHQRQSPGIQTDIRTWPRLEASPQKTDAEQEYFDTHRVIDGALWRLDGQEAKLIVPRTIQAKIIQTHHDEADHPGIAETCRQIRLRFYFRRMRKQLAAYIKKCLVCMQTKGRQVQPSAAFRPHTATAPFQKISIDILGPYPETKAKNRYVILVSDVFSKWVEAKAFPLVSGKDVIKFLDTEIIPRFGIPNTIISDNGPQFIAASYENWARRLNVNLLRVATYHQRANPVERRVQEFKKLMRLHLLKRSQRLWDEQLPRILYILRTRKNAATQHTPSSLLYGYEIPRRGEWNVPAFREAATNRPPASERIEEAEPAQRAYQEKYTEPRRLPVHFDPGDLIMVRQFAKGREQFAVVWRGPYPVNRRVTDEVYEIEMEGTLPKIHVDDLRPAPGISEGDPAEGSSDEDSSNDKDSGSEPEAVAQEQATIPAVPTGHMSEGTQPLPAPPKQPIPGSRRRARIIYRRKSE</sequence>
<proteinExistence type="predicted"/>
<dbReference type="InterPro" id="IPR036397">
    <property type="entry name" value="RNaseH_sf"/>
</dbReference>
<feature type="domain" description="Integrase catalytic" evidence="3">
    <location>
        <begin position="180"/>
        <end position="339"/>
    </location>
</feature>
<protein>
    <recommendedName>
        <fullName evidence="1">RNA-directed DNA polymerase</fullName>
        <ecNumber evidence="1">2.7.7.49</ecNumber>
    </recommendedName>
</protein>
<dbReference type="Gene3D" id="1.10.340.70">
    <property type="match status" value="1"/>
</dbReference>
<feature type="compositionally biased region" description="Polar residues" evidence="2">
    <location>
        <begin position="21"/>
        <end position="32"/>
    </location>
</feature>
<feature type="region of interest" description="Disordered" evidence="2">
    <location>
        <begin position="1"/>
        <end position="39"/>
    </location>
</feature>
<dbReference type="SUPFAM" id="SSF53098">
    <property type="entry name" value="Ribonuclease H-like"/>
    <property type="match status" value="1"/>
</dbReference>
<dbReference type="EMBL" id="JAPWTJ010002302">
    <property type="protein sequence ID" value="KAJ8966726.1"/>
    <property type="molecule type" value="Genomic_DNA"/>
</dbReference>
<evidence type="ECO:0000256" key="2">
    <source>
        <dbReference type="SAM" id="MobiDB-lite"/>
    </source>
</evidence>
<evidence type="ECO:0000259" key="3">
    <source>
        <dbReference type="PROSITE" id="PS50994"/>
    </source>
</evidence>
<evidence type="ECO:0000313" key="5">
    <source>
        <dbReference type="Proteomes" id="UP001162164"/>
    </source>
</evidence>
<dbReference type="InterPro" id="IPR050951">
    <property type="entry name" value="Retrovirus_Pol_polyprotein"/>
</dbReference>
<evidence type="ECO:0000313" key="4">
    <source>
        <dbReference type="EMBL" id="KAJ8966726.1"/>
    </source>
</evidence>
<feature type="compositionally biased region" description="Basic and acidic residues" evidence="2">
    <location>
        <begin position="1"/>
        <end position="11"/>
    </location>
</feature>
<feature type="compositionally biased region" description="Basic residues" evidence="2">
    <location>
        <begin position="508"/>
        <end position="521"/>
    </location>
</feature>
<comment type="caution">
    <text evidence="4">The sequence shown here is derived from an EMBL/GenBank/DDBJ whole genome shotgun (WGS) entry which is preliminary data.</text>
</comment>
<dbReference type="PANTHER" id="PTHR37984">
    <property type="entry name" value="PROTEIN CBG26694"/>
    <property type="match status" value="1"/>
</dbReference>
<dbReference type="InterPro" id="IPR041588">
    <property type="entry name" value="Integrase_H2C2"/>
</dbReference>
<dbReference type="Pfam" id="PF00665">
    <property type="entry name" value="rve"/>
    <property type="match status" value="1"/>
</dbReference>
<keyword evidence="5" id="KW-1185">Reference proteome</keyword>
<reference evidence="4" key="1">
    <citation type="journal article" date="2023" name="Insect Mol. Biol.">
        <title>Genome sequencing provides insights into the evolution of gene families encoding plant cell wall-degrading enzymes in longhorned beetles.</title>
        <authorList>
            <person name="Shin N.R."/>
            <person name="Okamura Y."/>
            <person name="Kirsch R."/>
            <person name="Pauchet Y."/>
        </authorList>
    </citation>
    <scope>NUCLEOTIDE SEQUENCE</scope>
    <source>
        <strain evidence="4">MMC_N1</strain>
    </source>
</reference>
<name>A0ABQ9IVD2_9CUCU</name>
<organism evidence="4 5">
    <name type="scientific">Molorchus minor</name>
    <dbReference type="NCBI Taxonomy" id="1323400"/>
    <lineage>
        <taxon>Eukaryota</taxon>
        <taxon>Metazoa</taxon>
        <taxon>Ecdysozoa</taxon>
        <taxon>Arthropoda</taxon>
        <taxon>Hexapoda</taxon>
        <taxon>Insecta</taxon>
        <taxon>Pterygota</taxon>
        <taxon>Neoptera</taxon>
        <taxon>Endopterygota</taxon>
        <taxon>Coleoptera</taxon>
        <taxon>Polyphaga</taxon>
        <taxon>Cucujiformia</taxon>
        <taxon>Chrysomeloidea</taxon>
        <taxon>Cerambycidae</taxon>
        <taxon>Lamiinae</taxon>
        <taxon>Monochamini</taxon>
        <taxon>Molorchus</taxon>
    </lineage>
</organism>
<feature type="region of interest" description="Disordered" evidence="2">
    <location>
        <begin position="437"/>
        <end position="521"/>
    </location>
</feature>
<dbReference type="Proteomes" id="UP001162164">
    <property type="component" value="Unassembled WGS sequence"/>
</dbReference>
<feature type="non-terminal residue" evidence="4">
    <location>
        <position position="1"/>
    </location>
</feature>